<dbReference type="InterPro" id="IPR015422">
    <property type="entry name" value="PyrdxlP-dep_Trfase_small"/>
</dbReference>
<dbReference type="InterPro" id="IPR015424">
    <property type="entry name" value="PyrdxlP-dep_Trfase"/>
</dbReference>
<keyword evidence="4" id="KW-0238">DNA-binding</keyword>
<dbReference type="SUPFAM" id="SSF53383">
    <property type="entry name" value="PLP-dependent transferases"/>
    <property type="match status" value="1"/>
</dbReference>
<dbReference type="GO" id="GO:0047536">
    <property type="term" value="F:2-aminoadipate transaminase activity"/>
    <property type="evidence" value="ECO:0007669"/>
    <property type="project" value="UniProtKB-EC"/>
</dbReference>
<keyword evidence="7" id="KW-0808">Transferase</keyword>
<dbReference type="SUPFAM" id="SSF46785">
    <property type="entry name" value="Winged helix' DNA-binding domain"/>
    <property type="match status" value="1"/>
</dbReference>
<feature type="domain" description="HTH gntR-type" evidence="6">
    <location>
        <begin position="14"/>
        <end position="82"/>
    </location>
</feature>
<dbReference type="RefSeq" id="WP_079422502.1">
    <property type="nucleotide sequence ID" value="NZ_MZGV01000008.1"/>
</dbReference>
<keyword evidence="5" id="KW-0804">Transcription</keyword>
<dbReference type="InterPro" id="IPR004839">
    <property type="entry name" value="Aminotransferase_I/II_large"/>
</dbReference>
<dbReference type="Gene3D" id="3.40.640.10">
    <property type="entry name" value="Type I PLP-dependent aspartate aminotransferase-like (Major domain)"/>
    <property type="match status" value="1"/>
</dbReference>
<dbReference type="InterPro" id="IPR051446">
    <property type="entry name" value="HTH_trans_reg/aminotransferase"/>
</dbReference>
<dbReference type="PANTHER" id="PTHR46577">
    <property type="entry name" value="HTH-TYPE TRANSCRIPTIONAL REGULATORY PROTEIN GABR"/>
    <property type="match status" value="1"/>
</dbReference>
<reference evidence="7 8" key="1">
    <citation type="submission" date="2017-03" db="EMBL/GenBank/DDBJ databases">
        <title>Genome sequence of Clostridium oryzae DSM 28571.</title>
        <authorList>
            <person name="Poehlein A."/>
            <person name="Daniel R."/>
        </authorList>
    </citation>
    <scope>NUCLEOTIDE SEQUENCE [LARGE SCALE GENOMIC DNA]</scope>
    <source>
        <strain evidence="7 8">DSM 28571</strain>
    </source>
</reference>
<evidence type="ECO:0000256" key="3">
    <source>
        <dbReference type="ARBA" id="ARBA00023015"/>
    </source>
</evidence>
<evidence type="ECO:0000256" key="5">
    <source>
        <dbReference type="ARBA" id="ARBA00023163"/>
    </source>
</evidence>
<keyword evidence="7" id="KW-0032">Aminotransferase</keyword>
<dbReference type="GO" id="GO:0030170">
    <property type="term" value="F:pyridoxal phosphate binding"/>
    <property type="evidence" value="ECO:0007669"/>
    <property type="project" value="InterPro"/>
</dbReference>
<dbReference type="Gene3D" id="1.10.10.10">
    <property type="entry name" value="Winged helix-like DNA-binding domain superfamily/Winged helix DNA-binding domain"/>
    <property type="match status" value="1"/>
</dbReference>
<proteinExistence type="inferred from homology"/>
<evidence type="ECO:0000313" key="7">
    <source>
        <dbReference type="EMBL" id="OPJ63570.1"/>
    </source>
</evidence>
<dbReference type="GO" id="GO:0003700">
    <property type="term" value="F:DNA-binding transcription factor activity"/>
    <property type="evidence" value="ECO:0007669"/>
    <property type="project" value="InterPro"/>
</dbReference>
<organism evidence="7 8">
    <name type="scientific">Clostridium oryzae</name>
    <dbReference type="NCBI Taxonomy" id="1450648"/>
    <lineage>
        <taxon>Bacteria</taxon>
        <taxon>Bacillati</taxon>
        <taxon>Bacillota</taxon>
        <taxon>Clostridia</taxon>
        <taxon>Eubacteriales</taxon>
        <taxon>Clostridiaceae</taxon>
        <taxon>Clostridium</taxon>
    </lineage>
</organism>
<dbReference type="PANTHER" id="PTHR46577:SF1">
    <property type="entry name" value="HTH-TYPE TRANSCRIPTIONAL REGULATORY PROTEIN GABR"/>
    <property type="match status" value="1"/>
</dbReference>
<gene>
    <name evidence="7" type="primary">lysN_1</name>
    <name evidence="7" type="ORF">CLORY_10780</name>
</gene>
<evidence type="ECO:0000313" key="8">
    <source>
        <dbReference type="Proteomes" id="UP000190080"/>
    </source>
</evidence>
<keyword evidence="3" id="KW-0805">Transcription regulation</keyword>
<dbReference type="EMBL" id="MZGV01000008">
    <property type="protein sequence ID" value="OPJ63570.1"/>
    <property type="molecule type" value="Genomic_DNA"/>
</dbReference>
<keyword evidence="2" id="KW-0663">Pyridoxal phosphate</keyword>
<dbReference type="STRING" id="1450648.CLORY_10780"/>
<comment type="similarity">
    <text evidence="1">In the C-terminal section; belongs to the class-I pyridoxal-phosphate-dependent aminotransferase family.</text>
</comment>
<dbReference type="AlphaFoldDB" id="A0A1V4IUS2"/>
<protein>
    <submittedName>
        <fullName evidence="7">2-aminoadipate transaminase</fullName>
        <ecNumber evidence="7">2.6.1.39</ecNumber>
    </submittedName>
</protein>
<keyword evidence="8" id="KW-1185">Reference proteome</keyword>
<dbReference type="CDD" id="cd00609">
    <property type="entry name" value="AAT_like"/>
    <property type="match status" value="1"/>
</dbReference>
<dbReference type="OrthoDB" id="9802328at2"/>
<dbReference type="InterPro" id="IPR036388">
    <property type="entry name" value="WH-like_DNA-bd_sf"/>
</dbReference>
<accession>A0A1V4IUS2</accession>
<dbReference type="EC" id="2.6.1.39" evidence="7"/>
<evidence type="ECO:0000259" key="6">
    <source>
        <dbReference type="PROSITE" id="PS50949"/>
    </source>
</evidence>
<evidence type="ECO:0000256" key="2">
    <source>
        <dbReference type="ARBA" id="ARBA00022898"/>
    </source>
</evidence>
<dbReference type="Pfam" id="PF00155">
    <property type="entry name" value="Aminotran_1_2"/>
    <property type="match status" value="1"/>
</dbReference>
<dbReference type="InterPro" id="IPR036390">
    <property type="entry name" value="WH_DNA-bd_sf"/>
</dbReference>
<dbReference type="Pfam" id="PF00392">
    <property type="entry name" value="GntR"/>
    <property type="match status" value="1"/>
</dbReference>
<dbReference type="GO" id="GO:0003677">
    <property type="term" value="F:DNA binding"/>
    <property type="evidence" value="ECO:0007669"/>
    <property type="project" value="UniProtKB-KW"/>
</dbReference>
<dbReference type="InterPro" id="IPR015421">
    <property type="entry name" value="PyrdxlP-dep_Trfase_major"/>
</dbReference>
<dbReference type="Gene3D" id="3.90.1150.10">
    <property type="entry name" value="Aspartate Aminotransferase, domain 1"/>
    <property type="match status" value="1"/>
</dbReference>
<dbReference type="SMART" id="SM00345">
    <property type="entry name" value="HTH_GNTR"/>
    <property type="match status" value="1"/>
</dbReference>
<comment type="caution">
    <text evidence="7">The sequence shown here is derived from an EMBL/GenBank/DDBJ whole genome shotgun (WGS) entry which is preliminary data.</text>
</comment>
<evidence type="ECO:0000256" key="4">
    <source>
        <dbReference type="ARBA" id="ARBA00023125"/>
    </source>
</evidence>
<sequence length="473" mass="55745">MNEKYYIKFKDNDIPKYIQIYQYFKKNIDRGIINEGDKLPTIRQLSKDLAVNKITIINAYNRLEEEGYLYQKMGSGTYARRKNSLKMIKKQYSETFKNLNRQKLKNYIDFTGETISNSFFPVDIFRKILNDVLKRDGIDALTYQDFLGFEGLRKSIIRYFWQSRFKKDDVLIVSGAQQGIDIIAKGLINNNDNIVVEKPTYSGALAVFNWKKTNIFEIEVEPDGMNLESLEYLLRKKKIRFIYLMTYFQNPTTVTYGIDKKLKLLELAQKYEFYIIEDDYLSELIYDESIEYRSLKSLDRYDKVIYIKSFSKLFLPGIRLGYVIVPDKFKESIENAKINSDISTSSLMQRALELYLNTGHWVKHMEFLKSEYNLRYNYMKKQLYEKLNDFIEFCEPGGGLNFFIKLKENVNISSMELFQKCKANKVLITPGGLFYKDYTEGNKFFRISFSQTDNESISTGITVIYNILSQSIK</sequence>
<dbReference type="InterPro" id="IPR000524">
    <property type="entry name" value="Tscrpt_reg_HTH_GntR"/>
</dbReference>
<name>A0A1V4IUS2_9CLOT</name>
<dbReference type="CDD" id="cd07377">
    <property type="entry name" value="WHTH_GntR"/>
    <property type="match status" value="1"/>
</dbReference>
<dbReference type="PROSITE" id="PS50949">
    <property type="entry name" value="HTH_GNTR"/>
    <property type="match status" value="1"/>
</dbReference>
<dbReference type="Proteomes" id="UP000190080">
    <property type="component" value="Unassembled WGS sequence"/>
</dbReference>
<evidence type="ECO:0000256" key="1">
    <source>
        <dbReference type="ARBA" id="ARBA00005384"/>
    </source>
</evidence>